<evidence type="ECO:0000313" key="1">
    <source>
        <dbReference type="EMBL" id="ORX55804.1"/>
    </source>
</evidence>
<accession>A0A1X2GKI4</accession>
<dbReference type="EMBL" id="MCGT01000011">
    <property type="protein sequence ID" value="ORX55804.1"/>
    <property type="molecule type" value="Genomic_DNA"/>
</dbReference>
<reference evidence="1 2" key="1">
    <citation type="submission" date="2016-07" db="EMBL/GenBank/DDBJ databases">
        <title>Pervasive Adenine N6-methylation of Active Genes in Fungi.</title>
        <authorList>
            <consortium name="DOE Joint Genome Institute"/>
            <person name="Mondo S.J."/>
            <person name="Dannebaum R.O."/>
            <person name="Kuo R.C."/>
            <person name="Labutti K."/>
            <person name="Haridas S."/>
            <person name="Kuo A."/>
            <person name="Salamov A."/>
            <person name="Ahrendt S.R."/>
            <person name="Lipzen A."/>
            <person name="Sullivan W."/>
            <person name="Andreopoulos W.B."/>
            <person name="Clum A."/>
            <person name="Lindquist E."/>
            <person name="Daum C."/>
            <person name="Ramamoorthy G.K."/>
            <person name="Gryganskyi A."/>
            <person name="Culley D."/>
            <person name="Magnuson J.K."/>
            <person name="James T.Y."/>
            <person name="O'Malley M.A."/>
            <person name="Stajich J.E."/>
            <person name="Spatafora J.W."/>
            <person name="Visel A."/>
            <person name="Grigoriev I.V."/>
        </authorList>
    </citation>
    <scope>NUCLEOTIDE SEQUENCE [LARGE SCALE GENOMIC DNA]</scope>
    <source>
        <strain evidence="1 2">NRRL 3301</strain>
    </source>
</reference>
<evidence type="ECO:0008006" key="3">
    <source>
        <dbReference type="Google" id="ProtNLM"/>
    </source>
</evidence>
<name>A0A1X2GKI4_9FUNG</name>
<protein>
    <recommendedName>
        <fullName evidence="3">Nucleotide-diphospho-sugar transferase domain-containing protein</fullName>
    </recommendedName>
</protein>
<proteinExistence type="predicted"/>
<keyword evidence="2" id="KW-1185">Reference proteome</keyword>
<dbReference type="Proteomes" id="UP000242146">
    <property type="component" value="Unassembled WGS sequence"/>
</dbReference>
<dbReference type="OrthoDB" id="2283616at2759"/>
<evidence type="ECO:0000313" key="2">
    <source>
        <dbReference type="Proteomes" id="UP000242146"/>
    </source>
</evidence>
<gene>
    <name evidence="1" type="ORF">DM01DRAFT_1335188</name>
</gene>
<sequence length="280" mass="31781">MVVPGILLKSLDECLGYARSVQPASPSIAARYWFHTYWHPSLDQTRVATMIESFDATQPCLTSGHQAALGIKLWLLDPEHELLLIQSAMWANLQPRLQDRLTFDLWSATTHPSFIFGDHMETPWLLGLDVLYTYGGVWFPPMTYFNRDWSPLLTDREWITSTDCSSLETIDPEAMSFYLFPNSTNACQLSSTIRHALAASAMVPGWVFGHVYRSMLRHHAQPWLILPWCYMNPTSGCDAASRSLRHLAGDPALDAPFRLALTIENAQIVQHAHQQRNRPT</sequence>
<dbReference type="AlphaFoldDB" id="A0A1X2GKI4"/>
<comment type="caution">
    <text evidence="1">The sequence shown here is derived from an EMBL/GenBank/DDBJ whole genome shotgun (WGS) entry which is preliminary data.</text>
</comment>
<organism evidence="1 2">
    <name type="scientific">Hesseltinella vesiculosa</name>
    <dbReference type="NCBI Taxonomy" id="101127"/>
    <lineage>
        <taxon>Eukaryota</taxon>
        <taxon>Fungi</taxon>
        <taxon>Fungi incertae sedis</taxon>
        <taxon>Mucoromycota</taxon>
        <taxon>Mucoromycotina</taxon>
        <taxon>Mucoromycetes</taxon>
        <taxon>Mucorales</taxon>
        <taxon>Cunninghamellaceae</taxon>
        <taxon>Hesseltinella</taxon>
    </lineage>
</organism>